<feature type="transmembrane region" description="Helical" evidence="7">
    <location>
        <begin position="24"/>
        <end position="48"/>
    </location>
</feature>
<feature type="transmembrane region" description="Helical" evidence="7">
    <location>
        <begin position="60"/>
        <end position="78"/>
    </location>
</feature>
<name>A0A7W7VG38_9PSEU</name>
<dbReference type="Pfam" id="PF07690">
    <property type="entry name" value="MFS_1"/>
    <property type="match status" value="1"/>
</dbReference>
<evidence type="ECO:0000256" key="4">
    <source>
        <dbReference type="ARBA" id="ARBA00022989"/>
    </source>
</evidence>
<evidence type="ECO:0000256" key="5">
    <source>
        <dbReference type="ARBA" id="ARBA00023136"/>
    </source>
</evidence>
<organism evidence="9 10">
    <name type="scientific">Actinophytocola algeriensis</name>
    <dbReference type="NCBI Taxonomy" id="1768010"/>
    <lineage>
        <taxon>Bacteria</taxon>
        <taxon>Bacillati</taxon>
        <taxon>Actinomycetota</taxon>
        <taxon>Actinomycetes</taxon>
        <taxon>Pseudonocardiales</taxon>
        <taxon>Pseudonocardiaceae</taxon>
    </lineage>
</organism>
<dbReference type="Gene3D" id="1.20.1250.20">
    <property type="entry name" value="MFS general substrate transporter like domains"/>
    <property type="match status" value="2"/>
</dbReference>
<reference evidence="9 10" key="1">
    <citation type="submission" date="2020-08" db="EMBL/GenBank/DDBJ databases">
        <title>Genomic Encyclopedia of Type Strains, Phase III (KMG-III): the genomes of soil and plant-associated and newly described type strains.</title>
        <authorList>
            <person name="Whitman W."/>
        </authorList>
    </citation>
    <scope>NUCLEOTIDE SEQUENCE [LARGE SCALE GENOMIC DNA]</scope>
    <source>
        <strain evidence="9 10">CECT 8960</strain>
    </source>
</reference>
<feature type="transmembrane region" description="Helical" evidence="7">
    <location>
        <begin position="146"/>
        <end position="165"/>
    </location>
</feature>
<feature type="region of interest" description="Disordered" evidence="6">
    <location>
        <begin position="171"/>
        <end position="191"/>
    </location>
</feature>
<feature type="transmembrane region" description="Helical" evidence="7">
    <location>
        <begin position="318"/>
        <end position="337"/>
    </location>
</feature>
<dbReference type="GO" id="GO:0022857">
    <property type="term" value="F:transmembrane transporter activity"/>
    <property type="evidence" value="ECO:0007669"/>
    <property type="project" value="InterPro"/>
</dbReference>
<dbReference type="InterPro" id="IPR050189">
    <property type="entry name" value="MFS_Efflux_Transporters"/>
</dbReference>
<keyword evidence="10" id="KW-1185">Reference proteome</keyword>
<comment type="caution">
    <text evidence="9">The sequence shown here is derived from an EMBL/GenBank/DDBJ whole genome shotgun (WGS) entry which is preliminary data.</text>
</comment>
<keyword evidence="4 7" id="KW-1133">Transmembrane helix</keyword>
<gene>
    <name evidence="9" type="ORF">FHR82_005176</name>
</gene>
<evidence type="ECO:0000313" key="9">
    <source>
        <dbReference type="EMBL" id="MBB4908923.1"/>
    </source>
</evidence>
<feature type="transmembrane region" description="Helical" evidence="7">
    <location>
        <begin position="118"/>
        <end position="140"/>
    </location>
</feature>
<accession>A0A7W7VG38</accession>
<keyword evidence="3 7" id="KW-0812">Transmembrane</keyword>
<protein>
    <submittedName>
        <fullName evidence="9">Putative MFS family arabinose efflux permease</fullName>
    </submittedName>
</protein>
<feature type="transmembrane region" description="Helical" evidence="7">
    <location>
        <begin position="229"/>
        <end position="249"/>
    </location>
</feature>
<dbReference type="SUPFAM" id="SSF103473">
    <property type="entry name" value="MFS general substrate transporter"/>
    <property type="match status" value="1"/>
</dbReference>
<proteinExistence type="predicted"/>
<dbReference type="InterPro" id="IPR011701">
    <property type="entry name" value="MFS"/>
</dbReference>
<evidence type="ECO:0000259" key="8">
    <source>
        <dbReference type="PROSITE" id="PS50850"/>
    </source>
</evidence>
<evidence type="ECO:0000313" key="10">
    <source>
        <dbReference type="Proteomes" id="UP000520767"/>
    </source>
</evidence>
<keyword evidence="2" id="KW-1003">Cell membrane</keyword>
<dbReference type="PROSITE" id="PS50850">
    <property type="entry name" value="MFS"/>
    <property type="match status" value="1"/>
</dbReference>
<dbReference type="EMBL" id="JACHJQ010000005">
    <property type="protein sequence ID" value="MBB4908923.1"/>
    <property type="molecule type" value="Genomic_DNA"/>
</dbReference>
<dbReference type="AlphaFoldDB" id="A0A7W7VG38"/>
<dbReference type="GO" id="GO:0005886">
    <property type="term" value="C:plasma membrane"/>
    <property type="evidence" value="ECO:0007669"/>
    <property type="project" value="UniProtKB-SubCell"/>
</dbReference>
<feature type="transmembrane region" description="Helical" evidence="7">
    <location>
        <begin position="195"/>
        <end position="217"/>
    </location>
</feature>
<feature type="domain" description="Major facilitator superfamily (MFS) profile" evidence="8">
    <location>
        <begin position="1"/>
        <end position="372"/>
    </location>
</feature>
<keyword evidence="5 7" id="KW-0472">Membrane</keyword>
<dbReference type="InterPro" id="IPR036259">
    <property type="entry name" value="MFS_trans_sf"/>
</dbReference>
<evidence type="ECO:0000256" key="2">
    <source>
        <dbReference type="ARBA" id="ARBA00022475"/>
    </source>
</evidence>
<sequence length="375" mass="37485">MATAFGMARYGYGLLLPDIQDDLVLTPTTLGAIGTLAYAAYVLTTTLVSRCVVRIGQRGTVVVGGLLAAAGTVIIAMAHDPVLLAVGVGTAGASAGLVQPPFADAVDRLPATIRARTLATISCGTGWGVAVAAPIAIAAGDEWRSAYLGFAACVAMSTLFAAYVLSPHRAGDRTAHPSAPDAPPGGRRVSRPGNAATPMLVGALLVGLGSAPFWTFAVDTVRDAGLDQTAGRMLLGVTGVASVLAMGTADVIRRLGATRTFVLCALLEATGKATIGLAPSQVGVVLIAAAAFGAAYSMLVNVSVLWGTRLYPEQPSVGSAKAVGAQAIGLLCGPVLGGVIADAIGLTATLLSGAAVVLVAAFFAPRGDVIQNAAR</sequence>
<comment type="subcellular location">
    <subcellularLocation>
        <location evidence="1">Cell membrane</location>
        <topology evidence="1">Multi-pass membrane protein</topology>
    </subcellularLocation>
</comment>
<evidence type="ECO:0000256" key="6">
    <source>
        <dbReference type="SAM" id="MobiDB-lite"/>
    </source>
</evidence>
<dbReference type="RefSeq" id="WP_184812998.1">
    <property type="nucleotide sequence ID" value="NZ_JACHJQ010000005.1"/>
</dbReference>
<evidence type="ECO:0000256" key="7">
    <source>
        <dbReference type="SAM" id="Phobius"/>
    </source>
</evidence>
<dbReference type="PANTHER" id="PTHR43124">
    <property type="entry name" value="PURINE EFFLUX PUMP PBUE"/>
    <property type="match status" value="1"/>
</dbReference>
<feature type="transmembrane region" description="Helical" evidence="7">
    <location>
        <begin position="343"/>
        <end position="365"/>
    </location>
</feature>
<dbReference type="PANTHER" id="PTHR43124:SF10">
    <property type="entry name" value="PURINE EFFLUX PUMP PBUE"/>
    <property type="match status" value="1"/>
</dbReference>
<dbReference type="Proteomes" id="UP000520767">
    <property type="component" value="Unassembled WGS sequence"/>
</dbReference>
<evidence type="ECO:0000256" key="3">
    <source>
        <dbReference type="ARBA" id="ARBA00022692"/>
    </source>
</evidence>
<evidence type="ECO:0000256" key="1">
    <source>
        <dbReference type="ARBA" id="ARBA00004651"/>
    </source>
</evidence>
<dbReference type="InterPro" id="IPR020846">
    <property type="entry name" value="MFS_dom"/>
</dbReference>
<feature type="transmembrane region" description="Helical" evidence="7">
    <location>
        <begin position="284"/>
        <end position="306"/>
    </location>
</feature>